<feature type="compositionally biased region" description="Basic residues" evidence="4">
    <location>
        <begin position="17"/>
        <end position="28"/>
    </location>
</feature>
<evidence type="ECO:0000313" key="6">
    <source>
        <dbReference type="Proteomes" id="UP000256328"/>
    </source>
</evidence>
<accession>A0A3D8QR60</accession>
<keyword evidence="6" id="KW-1185">Reference proteome</keyword>
<evidence type="ECO:0000256" key="4">
    <source>
        <dbReference type="SAM" id="MobiDB-lite"/>
    </source>
</evidence>
<name>A0A3D8QR60_9HELO</name>
<dbReference type="Pfam" id="PF07052">
    <property type="entry name" value="Hep_59"/>
    <property type="match status" value="1"/>
</dbReference>
<dbReference type="GO" id="GO:0000398">
    <property type="term" value="P:mRNA splicing, via spliceosome"/>
    <property type="evidence" value="ECO:0007669"/>
    <property type="project" value="TreeGrafter"/>
</dbReference>
<protein>
    <submittedName>
        <fullName evidence="5">Uncharacterized protein</fullName>
    </submittedName>
</protein>
<feature type="region of interest" description="Disordered" evidence="4">
    <location>
        <begin position="328"/>
        <end position="381"/>
    </location>
</feature>
<gene>
    <name evidence="5" type="ORF">BP5796_10660</name>
</gene>
<comment type="similarity">
    <text evidence="2">Belongs to the TLS1 family.</text>
</comment>
<dbReference type="Proteomes" id="UP000256328">
    <property type="component" value="Unassembled WGS sequence"/>
</dbReference>
<sequence>MSTSAIPSNPETVLFRPSKKRKIYRQRSRALSEDATTPDSSSNPTPAVPAQTLDELISSEAPSIGDGDVEGTRVPISEILRLRKQHKARVGGVEFRAAASVTTSAGMGGEGVMVVREEAEEDEVARTGEVRKFAPQTGMIGDVNKHMWGEGGGMSGYSAEADDGRMAYIDSQLAKRSSPSMNATTTTTTTTASSQSSNLPNTLSRFQADDVQRQPAALGKLQEIDLGDEARSRNVERTDKARRRLDGEEIEEEEVKKGKVRLGRDGKPWRGRKRRGSDDVKRDKLVEDILRENRLEIYDEPVQPQRAVNGDEAADDLVAEEFRREFMDAVSQRHKKKAAPPPPGGSGGKKGEEELLKGPKLGGSRSARAAMREMMLKSGKK</sequence>
<evidence type="ECO:0000256" key="1">
    <source>
        <dbReference type="ARBA" id="ARBA00004123"/>
    </source>
</evidence>
<reference evidence="5 6" key="1">
    <citation type="journal article" date="2018" name="IMA Fungus">
        <title>IMA Genome-F 9: Draft genome sequence of Annulohypoxylon stygium, Aspergillus mulundensis, Berkeleyomyces basicola (syn. Thielaviopsis basicola), Ceratocystis smalleyi, two Cercospora beticola strains, Coleophoma cylindrospora, Fusarium fracticaudum, Phialophora cf. hyalina, and Morchella septimelata.</title>
        <authorList>
            <person name="Wingfield B.D."/>
            <person name="Bills G.F."/>
            <person name="Dong Y."/>
            <person name="Huang W."/>
            <person name="Nel W.J."/>
            <person name="Swalarsk-Parry B.S."/>
            <person name="Vaghefi N."/>
            <person name="Wilken P.M."/>
            <person name="An Z."/>
            <person name="de Beer Z.W."/>
            <person name="De Vos L."/>
            <person name="Chen L."/>
            <person name="Duong T.A."/>
            <person name="Gao Y."/>
            <person name="Hammerbacher A."/>
            <person name="Kikkert J.R."/>
            <person name="Li Y."/>
            <person name="Li H."/>
            <person name="Li K."/>
            <person name="Li Q."/>
            <person name="Liu X."/>
            <person name="Ma X."/>
            <person name="Naidoo K."/>
            <person name="Pethybridge S.J."/>
            <person name="Sun J."/>
            <person name="Steenkamp E.T."/>
            <person name="van der Nest M.A."/>
            <person name="van Wyk S."/>
            <person name="Wingfield M.J."/>
            <person name="Xiong C."/>
            <person name="Yue Q."/>
            <person name="Zhang X."/>
        </authorList>
    </citation>
    <scope>NUCLEOTIDE SEQUENCE [LARGE SCALE GENOMIC DNA]</scope>
    <source>
        <strain evidence="5 6">BP5796</strain>
    </source>
</reference>
<dbReference type="OrthoDB" id="5627at2759"/>
<feature type="compositionally biased region" description="Polar residues" evidence="4">
    <location>
        <begin position="192"/>
        <end position="201"/>
    </location>
</feature>
<evidence type="ECO:0000256" key="2">
    <source>
        <dbReference type="ARBA" id="ARBA00007643"/>
    </source>
</evidence>
<evidence type="ECO:0000256" key="3">
    <source>
        <dbReference type="ARBA" id="ARBA00023242"/>
    </source>
</evidence>
<feature type="compositionally biased region" description="Polar residues" evidence="4">
    <location>
        <begin position="174"/>
        <end position="183"/>
    </location>
</feature>
<feature type="region of interest" description="Disordered" evidence="4">
    <location>
        <begin position="244"/>
        <end position="283"/>
    </location>
</feature>
<feature type="region of interest" description="Disordered" evidence="4">
    <location>
        <begin position="1"/>
        <end position="70"/>
    </location>
</feature>
<dbReference type="AlphaFoldDB" id="A0A3D8QR60"/>
<feature type="compositionally biased region" description="Basic and acidic residues" evidence="4">
    <location>
        <begin position="254"/>
        <end position="268"/>
    </location>
</feature>
<feature type="region of interest" description="Disordered" evidence="4">
    <location>
        <begin position="173"/>
        <end position="201"/>
    </location>
</feature>
<dbReference type="InterPro" id="IPR010756">
    <property type="entry name" value="Tls1-like"/>
</dbReference>
<proteinExistence type="inferred from homology"/>
<dbReference type="PANTHER" id="PTHR13486">
    <property type="entry name" value="TELOMERE LENGTH AND SILENCING PROTEIN 1 TLS1 FAMILY MEMBER"/>
    <property type="match status" value="1"/>
</dbReference>
<organism evidence="5 6">
    <name type="scientific">Coleophoma crateriformis</name>
    <dbReference type="NCBI Taxonomy" id="565419"/>
    <lineage>
        <taxon>Eukaryota</taxon>
        <taxon>Fungi</taxon>
        <taxon>Dikarya</taxon>
        <taxon>Ascomycota</taxon>
        <taxon>Pezizomycotina</taxon>
        <taxon>Leotiomycetes</taxon>
        <taxon>Helotiales</taxon>
        <taxon>Dermateaceae</taxon>
        <taxon>Coleophoma</taxon>
    </lineage>
</organism>
<comment type="caution">
    <text evidence="5">The sequence shown here is derived from an EMBL/GenBank/DDBJ whole genome shotgun (WGS) entry which is preliminary data.</text>
</comment>
<dbReference type="EMBL" id="PDLN01000016">
    <property type="protein sequence ID" value="RDW64158.1"/>
    <property type="molecule type" value="Genomic_DNA"/>
</dbReference>
<dbReference type="GO" id="GO:0005681">
    <property type="term" value="C:spliceosomal complex"/>
    <property type="evidence" value="ECO:0007669"/>
    <property type="project" value="TreeGrafter"/>
</dbReference>
<feature type="compositionally biased region" description="Polar residues" evidence="4">
    <location>
        <begin position="34"/>
        <end position="45"/>
    </location>
</feature>
<dbReference type="PANTHER" id="PTHR13486:SF2">
    <property type="entry name" value="SPLICING FACTOR C9ORF78"/>
    <property type="match status" value="1"/>
</dbReference>
<comment type="subcellular location">
    <subcellularLocation>
        <location evidence="1">Nucleus</location>
    </subcellularLocation>
</comment>
<keyword evidence="3" id="KW-0539">Nucleus</keyword>
<feature type="compositionally biased region" description="Polar residues" evidence="4">
    <location>
        <begin position="1"/>
        <end position="11"/>
    </location>
</feature>
<evidence type="ECO:0000313" key="5">
    <source>
        <dbReference type="EMBL" id="RDW64158.1"/>
    </source>
</evidence>